<dbReference type="InterPro" id="IPR006089">
    <property type="entry name" value="Acyl-CoA_DH_CS"/>
</dbReference>
<accession>Q9RUR4</accession>
<evidence type="ECO:0000256" key="6">
    <source>
        <dbReference type="RuleBase" id="RU362125"/>
    </source>
</evidence>
<dbReference type="FunFam" id="1.20.140.10:FF:000011">
    <property type="entry name" value="Medium-chain specific acyl-CoA dehydrogenase, mitochondrial"/>
    <property type="match status" value="1"/>
</dbReference>
<dbReference type="InterPro" id="IPR009075">
    <property type="entry name" value="AcylCo_DH/oxidase_C"/>
</dbReference>
<dbReference type="PANTHER" id="PTHR43884:SF12">
    <property type="entry name" value="ISOVALERYL-COA DEHYDROGENASE, MITOCHONDRIAL-RELATED"/>
    <property type="match status" value="1"/>
</dbReference>
<dbReference type="PATRIC" id="fig|243230.17.peg.1513"/>
<sequence>MTQFKNFPAAPAVEWPTGADMDFTLTDEQRQLQQLARDFTRKEIIPIAAEYDQKEELPWQVVEKAFEVGLLNASIPEHAGGLGLGMVDETLIGEEIGYGCMGIYTILMASELGITPILVGGTEEQQKRFLGPLTEKPGLAAFALSEPNNGSDAAGMHTTAYLDGDEWVINGTKMWISNGGIAEVTVVFATTDKQGGHRATVALVVPKDAPGFSYNKIKHKMGQRASLTSELVFENVRVPKENQLGGLGDGFKIAMKTLDKTRIPVAAGSVGLARRALEESVKYAKQRERFGTPISQFQAIQFKLADMAIGVETGRLMYQKAAWLVDQGHTHGAESAIAKAYCSEMAFNAANEAIQIHGGYGYVGEYPVEKLLRDVKLNMIYEGTSEIQRVVISRGLLK</sequence>
<dbReference type="InterPro" id="IPR046373">
    <property type="entry name" value="Acyl-CoA_Oxase/DH_mid-dom_sf"/>
</dbReference>
<dbReference type="PROSITE" id="PS00072">
    <property type="entry name" value="ACYL_COA_DH_1"/>
    <property type="match status" value="1"/>
</dbReference>
<name>Q9RUR4_DEIRA</name>
<keyword evidence="4 6" id="KW-0274">FAD</keyword>
<dbReference type="InterPro" id="IPR036250">
    <property type="entry name" value="AcylCo_DH-like_C"/>
</dbReference>
<dbReference type="Gene3D" id="1.20.140.10">
    <property type="entry name" value="Butyryl-CoA Dehydrogenase, subunit A, domain 3"/>
    <property type="match status" value="1"/>
</dbReference>
<evidence type="ECO:0000256" key="3">
    <source>
        <dbReference type="ARBA" id="ARBA00022630"/>
    </source>
</evidence>
<dbReference type="HOGENOM" id="CLU_018204_0_2_0"/>
<dbReference type="GO" id="GO:0033539">
    <property type="term" value="P:fatty acid beta-oxidation using acyl-CoA dehydrogenase"/>
    <property type="evidence" value="ECO:0000318"/>
    <property type="project" value="GO_Central"/>
</dbReference>
<dbReference type="Pfam" id="PF02770">
    <property type="entry name" value="Acyl-CoA_dh_M"/>
    <property type="match status" value="1"/>
</dbReference>
<dbReference type="OrthoDB" id="9802447at2"/>
<dbReference type="Gene3D" id="2.40.110.10">
    <property type="entry name" value="Butyryl-CoA Dehydrogenase, subunit A, domain 2"/>
    <property type="match status" value="1"/>
</dbReference>
<evidence type="ECO:0000256" key="4">
    <source>
        <dbReference type="ARBA" id="ARBA00022827"/>
    </source>
</evidence>
<dbReference type="GO" id="GO:0050660">
    <property type="term" value="F:flavin adenine dinucleotide binding"/>
    <property type="evidence" value="ECO:0007669"/>
    <property type="project" value="InterPro"/>
</dbReference>
<evidence type="ECO:0000259" key="9">
    <source>
        <dbReference type="Pfam" id="PF02771"/>
    </source>
</evidence>
<dbReference type="GO" id="GO:0003995">
    <property type="term" value="F:acyl-CoA dehydrogenase activity"/>
    <property type="evidence" value="ECO:0000318"/>
    <property type="project" value="GO_Central"/>
</dbReference>
<dbReference type="InterPro" id="IPR037069">
    <property type="entry name" value="AcylCoA_DH/ox_N_sf"/>
</dbReference>
<dbReference type="EMBL" id="AE000513">
    <property type="protein sequence ID" value="AAF10888.1"/>
    <property type="molecule type" value="Genomic_DNA"/>
</dbReference>
<dbReference type="STRING" id="243230.DR_1318"/>
<dbReference type="PaxDb" id="243230-DR_1318"/>
<evidence type="ECO:0000259" key="8">
    <source>
        <dbReference type="Pfam" id="PF02770"/>
    </source>
</evidence>
<dbReference type="InterPro" id="IPR009100">
    <property type="entry name" value="AcylCoA_DH/oxidase_NM_dom_sf"/>
</dbReference>
<dbReference type="Gene3D" id="1.10.540.10">
    <property type="entry name" value="Acyl-CoA dehydrogenase/oxidase, N-terminal domain"/>
    <property type="match status" value="1"/>
</dbReference>
<organism evidence="10 11">
    <name type="scientific">Deinococcus radiodurans (strain ATCC 13939 / DSM 20539 / JCM 16871 / CCUG 27074 / LMG 4051 / NBRC 15346 / NCIMB 9279 / VKM B-1422 / R1)</name>
    <dbReference type="NCBI Taxonomy" id="243230"/>
    <lineage>
        <taxon>Bacteria</taxon>
        <taxon>Thermotogati</taxon>
        <taxon>Deinococcota</taxon>
        <taxon>Deinococci</taxon>
        <taxon>Deinococcales</taxon>
        <taxon>Deinococcaceae</taxon>
        <taxon>Deinococcus</taxon>
    </lineage>
</organism>
<dbReference type="GO" id="GO:0005737">
    <property type="term" value="C:cytoplasm"/>
    <property type="evidence" value="ECO:0000318"/>
    <property type="project" value="GO_Central"/>
</dbReference>
<evidence type="ECO:0000313" key="11">
    <source>
        <dbReference type="Proteomes" id="UP000002524"/>
    </source>
</evidence>
<dbReference type="Pfam" id="PF00441">
    <property type="entry name" value="Acyl-CoA_dh_1"/>
    <property type="match status" value="1"/>
</dbReference>
<dbReference type="FunFam" id="2.40.110.10:FF:000009">
    <property type="entry name" value="Acyl-CoA dehydrogenase"/>
    <property type="match status" value="1"/>
</dbReference>
<dbReference type="eggNOG" id="COG1960">
    <property type="taxonomic scope" value="Bacteria"/>
</dbReference>
<evidence type="ECO:0000259" key="7">
    <source>
        <dbReference type="Pfam" id="PF00441"/>
    </source>
</evidence>
<dbReference type="InterPro" id="IPR006091">
    <property type="entry name" value="Acyl-CoA_Oxase/DH_mid-dom"/>
</dbReference>
<dbReference type="SUPFAM" id="SSF56645">
    <property type="entry name" value="Acyl-CoA dehydrogenase NM domain-like"/>
    <property type="match status" value="1"/>
</dbReference>
<keyword evidence="5 6" id="KW-0560">Oxidoreductase</keyword>
<evidence type="ECO:0000256" key="5">
    <source>
        <dbReference type="ARBA" id="ARBA00023002"/>
    </source>
</evidence>
<dbReference type="InParanoid" id="Q9RUR4"/>
<dbReference type="FunFam" id="1.10.540.10:FF:000026">
    <property type="entry name" value="Acyl-CoA dehydrogenase medium chain"/>
    <property type="match status" value="1"/>
</dbReference>
<dbReference type="PIRSF" id="PIRSF016578">
    <property type="entry name" value="HsaA"/>
    <property type="match status" value="1"/>
</dbReference>
<dbReference type="KEGG" id="dra:DR_1318"/>
<evidence type="ECO:0000256" key="2">
    <source>
        <dbReference type="ARBA" id="ARBA00009347"/>
    </source>
</evidence>
<dbReference type="PANTHER" id="PTHR43884">
    <property type="entry name" value="ACYL-COA DEHYDROGENASE"/>
    <property type="match status" value="1"/>
</dbReference>
<dbReference type="EnsemblBacteria" id="AAF10888">
    <property type="protein sequence ID" value="AAF10888"/>
    <property type="gene ID" value="DR_1318"/>
</dbReference>
<dbReference type="PIR" id="B75411">
    <property type="entry name" value="B75411"/>
</dbReference>
<gene>
    <name evidence="10" type="ordered locus">DR_1318</name>
</gene>
<feature type="domain" description="Acyl-CoA dehydrogenase/oxidase N-terminal" evidence="9">
    <location>
        <begin position="26"/>
        <end position="134"/>
    </location>
</feature>
<dbReference type="Pfam" id="PF02771">
    <property type="entry name" value="Acyl-CoA_dh_N"/>
    <property type="match status" value="1"/>
</dbReference>
<reference evidence="10 11" key="1">
    <citation type="journal article" date="1999" name="Science">
        <title>Genome sequence of the radioresistant bacterium Deinococcus radiodurans R1.</title>
        <authorList>
            <person name="White O."/>
            <person name="Eisen J.A."/>
            <person name="Heidelberg J.F."/>
            <person name="Hickey E.K."/>
            <person name="Peterson J.D."/>
            <person name="Dodson R.J."/>
            <person name="Haft D.H."/>
            <person name="Gwinn M.L."/>
            <person name="Nelson W.C."/>
            <person name="Richardson D.L."/>
            <person name="Moffat K.S."/>
            <person name="Qin H."/>
            <person name="Jiang L."/>
            <person name="Pamphile W."/>
            <person name="Crosby M."/>
            <person name="Shen M."/>
            <person name="Vamathevan J.J."/>
            <person name="Lam P."/>
            <person name="McDonald L."/>
            <person name="Utterback T."/>
            <person name="Zalewski C."/>
            <person name="Makarova K.S."/>
            <person name="Aravind L."/>
            <person name="Daly M.J."/>
            <person name="Minton K.W."/>
            <person name="Fleischmann R.D."/>
            <person name="Ketchum K.A."/>
            <person name="Nelson K.E."/>
            <person name="Salzberg S."/>
            <person name="Smith H.O."/>
            <person name="Venter J.C."/>
            <person name="Fraser C.M."/>
        </authorList>
    </citation>
    <scope>NUCLEOTIDE SEQUENCE [LARGE SCALE GENOMIC DNA]</scope>
    <source>
        <strain evidence="11">ATCC 13939 / DSM 20539 / JCM 16871 / LMG 4051 / NBRC 15346 / NCIMB 9279 / R1 / VKM B-1422</strain>
    </source>
</reference>
<feature type="domain" description="Acyl-CoA dehydrogenase/oxidase C-terminal" evidence="7">
    <location>
        <begin position="248"/>
        <end position="397"/>
    </location>
</feature>
<comment type="similarity">
    <text evidence="2 6">Belongs to the acyl-CoA dehydrogenase family.</text>
</comment>
<evidence type="ECO:0000256" key="1">
    <source>
        <dbReference type="ARBA" id="ARBA00001974"/>
    </source>
</evidence>
<dbReference type="InterPro" id="IPR013786">
    <property type="entry name" value="AcylCoA_DH/ox_N"/>
</dbReference>
<dbReference type="SUPFAM" id="SSF47203">
    <property type="entry name" value="Acyl-CoA dehydrogenase C-terminal domain-like"/>
    <property type="match status" value="1"/>
</dbReference>
<proteinExistence type="inferred from homology"/>
<dbReference type="PROSITE" id="PS00073">
    <property type="entry name" value="ACYL_COA_DH_2"/>
    <property type="match status" value="1"/>
</dbReference>
<protein>
    <submittedName>
        <fullName evidence="10">Acyl-CoA dehydrogenase</fullName>
    </submittedName>
</protein>
<comment type="cofactor">
    <cofactor evidence="1 6">
        <name>FAD</name>
        <dbReference type="ChEBI" id="CHEBI:57692"/>
    </cofactor>
</comment>
<dbReference type="Proteomes" id="UP000002524">
    <property type="component" value="Chromosome 1"/>
</dbReference>
<feature type="domain" description="Acyl-CoA oxidase/dehydrogenase middle" evidence="8">
    <location>
        <begin position="141"/>
        <end position="236"/>
    </location>
</feature>
<keyword evidence="11" id="KW-1185">Reference proteome</keyword>
<keyword evidence="3 6" id="KW-0285">Flavoprotein</keyword>
<dbReference type="AlphaFoldDB" id="Q9RUR4"/>
<evidence type="ECO:0000313" key="10">
    <source>
        <dbReference type="EMBL" id="AAF10888.1"/>
    </source>
</evidence>